<name>A0AAE0WSE6_9PEZI</name>
<proteinExistence type="predicted"/>
<sequence length="138" mass="14983">MTAPASGAIFVLGIKLTTLPPHLEATYGSLKQIGAKVTEDLERCHRNGFPCTLRVIDPQDVDGSVSAFASELKASGNKYEAVIFGAGIRTHTDPIPFERAIATARRTLRPDVPVLFNDGPDRHAAAIERHFGVKFEQD</sequence>
<accession>A0AAE0WSE6</accession>
<dbReference type="AlphaFoldDB" id="A0AAE0WSE6"/>
<evidence type="ECO:0000313" key="2">
    <source>
        <dbReference type="Proteomes" id="UP001274830"/>
    </source>
</evidence>
<keyword evidence="2" id="KW-1185">Reference proteome</keyword>
<protein>
    <submittedName>
        <fullName evidence="1">Uncharacterized protein</fullName>
    </submittedName>
</protein>
<evidence type="ECO:0000313" key="1">
    <source>
        <dbReference type="EMBL" id="KAK3676973.1"/>
    </source>
</evidence>
<comment type="caution">
    <text evidence="1">The sequence shown here is derived from an EMBL/GenBank/DDBJ whole genome shotgun (WGS) entry which is preliminary data.</text>
</comment>
<dbReference type="EMBL" id="JAUTXT010000008">
    <property type="protein sequence ID" value="KAK3676973.1"/>
    <property type="molecule type" value="Genomic_DNA"/>
</dbReference>
<organism evidence="1 2">
    <name type="scientific">Recurvomyces mirabilis</name>
    <dbReference type="NCBI Taxonomy" id="574656"/>
    <lineage>
        <taxon>Eukaryota</taxon>
        <taxon>Fungi</taxon>
        <taxon>Dikarya</taxon>
        <taxon>Ascomycota</taxon>
        <taxon>Pezizomycotina</taxon>
        <taxon>Dothideomycetes</taxon>
        <taxon>Dothideomycetidae</taxon>
        <taxon>Mycosphaerellales</taxon>
        <taxon>Teratosphaeriaceae</taxon>
        <taxon>Recurvomyces</taxon>
    </lineage>
</organism>
<gene>
    <name evidence="1" type="ORF">LTR78_003178</name>
</gene>
<dbReference type="Proteomes" id="UP001274830">
    <property type="component" value="Unassembled WGS sequence"/>
</dbReference>
<reference evidence="1" key="1">
    <citation type="submission" date="2023-07" db="EMBL/GenBank/DDBJ databases">
        <title>Black Yeasts Isolated from many extreme environments.</title>
        <authorList>
            <person name="Coleine C."/>
            <person name="Stajich J.E."/>
            <person name="Selbmann L."/>
        </authorList>
    </citation>
    <scope>NUCLEOTIDE SEQUENCE</scope>
    <source>
        <strain evidence="1">CCFEE 5485</strain>
    </source>
</reference>